<evidence type="ECO:0000256" key="4">
    <source>
        <dbReference type="ARBA" id="ARBA00023136"/>
    </source>
</evidence>
<dbReference type="CDD" id="cd13220">
    <property type="entry name" value="PH-GRAM_GRAMDC"/>
    <property type="match status" value="1"/>
</dbReference>
<evidence type="ECO:0000256" key="3">
    <source>
        <dbReference type="ARBA" id="ARBA00022989"/>
    </source>
</evidence>
<accession>A0ABM4ALT8</accession>
<keyword evidence="3 6" id="KW-1133">Transmembrane helix</keyword>
<dbReference type="RefSeq" id="XP_064072254.1">
    <property type="nucleotide sequence ID" value="XM_064216184.1"/>
</dbReference>
<keyword evidence="4 6" id="KW-0472">Membrane</keyword>
<keyword evidence="2 6" id="KW-0812">Transmembrane</keyword>
<dbReference type="Pfam" id="PF02893">
    <property type="entry name" value="GRAM"/>
    <property type="match status" value="1"/>
</dbReference>
<sequence length="688" mass="76798">MTTSELENRNIAISMRKSVENLVISSQDAIGQSISQALNFSGVITQPNQGLPEPNKNVSRSPSPSLRHTESTLDIENDKRSEKSDSSIQVPSLGPEVPLGIDIANLSQKDLKITTSNSGTRIDGANTVRAKKKSWYNSLYPTYKSKCEDFKRLFKDLPDEERLIVDYSCALQRDILVHGRLYASQSYLCFYASIFGWETSLTLRWKDVTAITKEKTALVIPNAILVCTESEKNFLTSFSGRDKAYLMLFRIWQNALMDQPISSQEIWQWVHTCYGAELGFDSDEDAPDAAPPDAPDATDAPDHTEEAVDSSMEMGGAGGGAADTPPLTNGETEFREREEEGGDTLPTDMSDTSESEPDKHHNKGEDEKCSATHEGKLVLQQEFPYNIDQLFTMIFTNSKFNLELLAARGTTDYVQAAWQPQNGLKCRQVNYTLGLTSGPMGPKEVHVTETQVMNKCSRPGVLYSIDCTCENAGIPYADYFSVQAHYCLARTRDGTALELYGRVHYKKTMWPLVRAFLEKNTMNGLEEFARLLDARLRAAARPPPAPAARPLRRRRRRDAAPAPAPPPPAPPAPRAPAAAWLLLALLLLLALNGLLYWRLGRADQRRGADLDQLHARMSTLSEAQAAEWARALERHSHRQRGQLLAWRDALDRTVTHLTQTEQALTKLLETIKPALERPEPDPEMRDEL</sequence>
<evidence type="ECO:0000256" key="1">
    <source>
        <dbReference type="ARBA" id="ARBA00004167"/>
    </source>
</evidence>
<dbReference type="PANTHER" id="PTHR23319">
    <property type="entry name" value="GRAM DOMAIN CONTAINING 1B, ISOFORM E"/>
    <property type="match status" value="1"/>
</dbReference>
<evidence type="ECO:0000256" key="6">
    <source>
        <dbReference type="SAM" id="Phobius"/>
    </source>
</evidence>
<feature type="region of interest" description="Disordered" evidence="5">
    <location>
        <begin position="280"/>
        <end position="371"/>
    </location>
</feature>
<dbReference type="SMART" id="SM00568">
    <property type="entry name" value="GRAM"/>
    <property type="match status" value="1"/>
</dbReference>
<feature type="region of interest" description="Disordered" evidence="5">
    <location>
        <begin position="541"/>
        <end position="573"/>
    </location>
</feature>
<comment type="subcellular location">
    <subcellularLocation>
        <location evidence="1">Membrane</location>
        <topology evidence="1">Single-pass membrane protein</topology>
    </subcellularLocation>
</comment>
<feature type="compositionally biased region" description="Basic and acidic residues" evidence="5">
    <location>
        <begin position="356"/>
        <end position="371"/>
    </location>
</feature>
<dbReference type="Proteomes" id="UP001652626">
    <property type="component" value="Chromosome 11"/>
</dbReference>
<feature type="compositionally biased region" description="Basic and acidic residues" evidence="5">
    <location>
        <begin position="67"/>
        <end position="85"/>
    </location>
</feature>
<gene>
    <name evidence="9" type="primary">LOC113395320</name>
</gene>
<evidence type="ECO:0000259" key="7">
    <source>
        <dbReference type="PROSITE" id="PS51778"/>
    </source>
</evidence>
<keyword evidence="8" id="KW-1185">Reference proteome</keyword>
<dbReference type="InterPro" id="IPR011993">
    <property type="entry name" value="PH-like_dom_sf"/>
</dbReference>
<dbReference type="Gene3D" id="2.30.29.30">
    <property type="entry name" value="Pleckstrin-homology domain (PH domain)/Phosphotyrosine-binding domain (PTB)"/>
    <property type="match status" value="1"/>
</dbReference>
<feature type="compositionally biased region" description="Polar residues" evidence="5">
    <location>
        <begin position="56"/>
        <end position="66"/>
    </location>
</feature>
<dbReference type="InterPro" id="IPR051482">
    <property type="entry name" value="Cholesterol_transport"/>
</dbReference>
<proteinExistence type="predicted"/>
<evidence type="ECO:0000256" key="2">
    <source>
        <dbReference type="ARBA" id="ARBA00022692"/>
    </source>
</evidence>
<dbReference type="InterPro" id="IPR004182">
    <property type="entry name" value="GRAM"/>
</dbReference>
<dbReference type="InterPro" id="IPR031968">
    <property type="entry name" value="VASt"/>
</dbReference>
<feature type="domain" description="VASt" evidence="7">
    <location>
        <begin position="374"/>
        <end position="544"/>
    </location>
</feature>
<feature type="region of interest" description="Disordered" evidence="5">
    <location>
        <begin position="45"/>
        <end position="93"/>
    </location>
</feature>
<dbReference type="PANTHER" id="PTHR23319:SF4">
    <property type="entry name" value="GRAM DOMAIN CONTAINING 1B, ISOFORM E"/>
    <property type="match status" value="1"/>
</dbReference>
<dbReference type="GeneID" id="113395320"/>
<protein>
    <submittedName>
        <fullName evidence="9">Protein Aster-B-like</fullName>
    </submittedName>
</protein>
<name>A0ABM4ALT8_VANTA</name>
<evidence type="ECO:0000256" key="5">
    <source>
        <dbReference type="SAM" id="MobiDB-lite"/>
    </source>
</evidence>
<reference evidence="9" key="1">
    <citation type="submission" date="2025-08" db="UniProtKB">
        <authorList>
            <consortium name="RefSeq"/>
        </authorList>
    </citation>
    <scope>IDENTIFICATION</scope>
    <source>
        <tissue evidence="9">Whole body</tissue>
    </source>
</reference>
<feature type="transmembrane region" description="Helical" evidence="6">
    <location>
        <begin position="577"/>
        <end position="597"/>
    </location>
</feature>
<organism evidence="8 9">
    <name type="scientific">Vanessa tameamea</name>
    <name type="common">Kamehameha butterfly</name>
    <dbReference type="NCBI Taxonomy" id="334116"/>
    <lineage>
        <taxon>Eukaryota</taxon>
        <taxon>Metazoa</taxon>
        <taxon>Ecdysozoa</taxon>
        <taxon>Arthropoda</taxon>
        <taxon>Hexapoda</taxon>
        <taxon>Insecta</taxon>
        <taxon>Pterygota</taxon>
        <taxon>Neoptera</taxon>
        <taxon>Endopterygota</taxon>
        <taxon>Lepidoptera</taxon>
        <taxon>Glossata</taxon>
        <taxon>Ditrysia</taxon>
        <taxon>Papilionoidea</taxon>
        <taxon>Nymphalidae</taxon>
        <taxon>Nymphalinae</taxon>
        <taxon>Vanessa</taxon>
    </lineage>
</organism>
<evidence type="ECO:0000313" key="8">
    <source>
        <dbReference type="Proteomes" id="UP001652626"/>
    </source>
</evidence>
<evidence type="ECO:0000313" key="9">
    <source>
        <dbReference type="RefSeq" id="XP_064072254.1"/>
    </source>
</evidence>
<dbReference type="PROSITE" id="PS51778">
    <property type="entry name" value="VAST"/>
    <property type="match status" value="1"/>
</dbReference>
<dbReference type="Pfam" id="PF16016">
    <property type="entry name" value="VASt"/>
    <property type="match status" value="1"/>
</dbReference>
<feature type="compositionally biased region" description="Pro residues" evidence="5">
    <location>
        <begin position="562"/>
        <end position="573"/>
    </location>
</feature>